<evidence type="ECO:0000256" key="1">
    <source>
        <dbReference type="ARBA" id="ARBA00004496"/>
    </source>
</evidence>
<dbReference type="GeneID" id="106601876"/>
<evidence type="ECO:0000256" key="5">
    <source>
        <dbReference type="ARBA" id="ARBA00022741"/>
    </source>
</evidence>
<dbReference type="Gene3D" id="3.40.50.300">
    <property type="entry name" value="P-loop containing nucleotide triphosphate hydrolases"/>
    <property type="match status" value="1"/>
</dbReference>
<evidence type="ECO:0000313" key="9">
    <source>
        <dbReference type="Proteomes" id="UP001652741"/>
    </source>
</evidence>
<dbReference type="PROSITE" id="PS50837">
    <property type="entry name" value="NACHT"/>
    <property type="match status" value="1"/>
</dbReference>
<evidence type="ECO:0000256" key="6">
    <source>
        <dbReference type="ARBA" id="ARBA00022840"/>
    </source>
</evidence>
<dbReference type="InterPro" id="IPR007111">
    <property type="entry name" value="NACHT_NTPase"/>
</dbReference>
<dbReference type="InterPro" id="IPR051261">
    <property type="entry name" value="NLR"/>
</dbReference>
<feature type="compositionally biased region" description="Acidic residues" evidence="7">
    <location>
        <begin position="1"/>
        <end position="10"/>
    </location>
</feature>
<dbReference type="Pfam" id="PF13516">
    <property type="entry name" value="LRR_6"/>
    <property type="match status" value="3"/>
</dbReference>
<dbReference type="Pfam" id="PF05729">
    <property type="entry name" value="NACHT"/>
    <property type="match status" value="1"/>
</dbReference>
<feature type="region of interest" description="Disordered" evidence="7">
    <location>
        <begin position="93"/>
        <end position="113"/>
    </location>
</feature>
<dbReference type="InterPro" id="IPR029495">
    <property type="entry name" value="NACHT-assoc"/>
</dbReference>
<dbReference type="Proteomes" id="UP001652741">
    <property type="component" value="Chromosome ssa03"/>
</dbReference>
<keyword evidence="2" id="KW-0963">Cytoplasm</keyword>
<dbReference type="RefSeq" id="XP_045571669.1">
    <property type="nucleotide sequence ID" value="XM_045715713.1"/>
</dbReference>
<dbReference type="SMART" id="SM00368">
    <property type="entry name" value="LRR_RI"/>
    <property type="match status" value="3"/>
</dbReference>
<feature type="domain" description="NACHT" evidence="8">
    <location>
        <begin position="210"/>
        <end position="342"/>
    </location>
</feature>
<keyword evidence="3" id="KW-0433">Leucine-rich repeat</keyword>
<comment type="subcellular location">
    <subcellularLocation>
        <location evidence="1">Cytoplasm</location>
    </subcellularLocation>
</comment>
<dbReference type="Pfam" id="PF14484">
    <property type="entry name" value="FISNA"/>
    <property type="match status" value="1"/>
</dbReference>
<dbReference type="SUPFAM" id="SSF52047">
    <property type="entry name" value="RNI-like"/>
    <property type="match status" value="1"/>
</dbReference>
<name>A0ABM3EKR1_SALSA</name>
<feature type="compositionally biased region" description="Basic and acidic residues" evidence="7">
    <location>
        <begin position="52"/>
        <end position="61"/>
    </location>
</feature>
<evidence type="ECO:0000259" key="8">
    <source>
        <dbReference type="PROSITE" id="PS50837"/>
    </source>
</evidence>
<evidence type="ECO:0000256" key="7">
    <source>
        <dbReference type="SAM" id="MobiDB-lite"/>
    </source>
</evidence>
<feature type="region of interest" description="Disordered" evidence="7">
    <location>
        <begin position="1"/>
        <end position="74"/>
    </location>
</feature>
<keyword evidence="4" id="KW-0677">Repeat</keyword>
<keyword evidence="5" id="KW-0547">Nucleotide-binding</keyword>
<evidence type="ECO:0000256" key="2">
    <source>
        <dbReference type="ARBA" id="ARBA00022490"/>
    </source>
</evidence>
<dbReference type="SMART" id="SM01288">
    <property type="entry name" value="FISNA"/>
    <property type="match status" value="1"/>
</dbReference>
<dbReference type="InterPro" id="IPR032675">
    <property type="entry name" value="LRR_dom_sf"/>
</dbReference>
<dbReference type="Pfam" id="PF17776">
    <property type="entry name" value="NLRC4_HD2"/>
    <property type="match status" value="1"/>
</dbReference>
<dbReference type="Gene3D" id="3.80.10.10">
    <property type="entry name" value="Ribonuclease Inhibitor"/>
    <property type="match status" value="1"/>
</dbReference>
<evidence type="ECO:0000256" key="4">
    <source>
        <dbReference type="ARBA" id="ARBA00022737"/>
    </source>
</evidence>
<evidence type="ECO:0000256" key="3">
    <source>
        <dbReference type="ARBA" id="ARBA00022614"/>
    </source>
</evidence>
<dbReference type="InterPro" id="IPR041267">
    <property type="entry name" value="NLRP_HD2"/>
</dbReference>
<dbReference type="InterPro" id="IPR027417">
    <property type="entry name" value="P-loop_NTPase"/>
</dbReference>
<keyword evidence="6" id="KW-0067">ATP-binding</keyword>
<reference evidence="10" key="1">
    <citation type="submission" date="2025-08" db="UniProtKB">
        <authorList>
            <consortium name="RefSeq"/>
        </authorList>
    </citation>
    <scope>IDENTIFICATION</scope>
</reference>
<dbReference type="InterPro" id="IPR041075">
    <property type="entry name" value="NOD1/2_WH"/>
</dbReference>
<evidence type="ECO:0000313" key="10">
    <source>
        <dbReference type="RefSeq" id="XP_045571669.1"/>
    </source>
</evidence>
<gene>
    <name evidence="10" type="primary">LOC106601876</name>
</gene>
<organism evidence="9 10">
    <name type="scientific">Salmo salar</name>
    <name type="common">Atlantic salmon</name>
    <dbReference type="NCBI Taxonomy" id="8030"/>
    <lineage>
        <taxon>Eukaryota</taxon>
        <taxon>Metazoa</taxon>
        <taxon>Chordata</taxon>
        <taxon>Craniata</taxon>
        <taxon>Vertebrata</taxon>
        <taxon>Euteleostomi</taxon>
        <taxon>Actinopterygii</taxon>
        <taxon>Neopterygii</taxon>
        <taxon>Teleostei</taxon>
        <taxon>Protacanthopterygii</taxon>
        <taxon>Salmoniformes</taxon>
        <taxon>Salmonidae</taxon>
        <taxon>Salmoninae</taxon>
        <taxon>Salmo</taxon>
    </lineage>
</organism>
<accession>A0ABM3EKR1</accession>
<sequence>MSLSGEEDGESSPSSISEEIEKEATASRMSPSGSEGEISHKNSFPAEQDTDSQLKRIKTDRPVSPVPSCVSMKSDQSMGLPILFRKADLSTEQSISEENDQSMDNQPRGPTDDKVYATVFTKTEIQKKMKSYLKNRTYSLFEGFEDAGKTTPLNNIYTELYITQGGSGEVNNEHEVTQIETACSCQVEQETSIQLNDIFKPLPGQDKPIRTVLTKGVAGIGKTVSVLKFMLDWAEGKANQDIQILFPLPFRDLNLMRDTNQSLIELLHHSFIETKESEISENENVVFVFDGLDECRLPLDFQNNKICSDITESTSVDVLLTNLIKGNLLPSAHIWITTRPAAANQIPPECVDQVTEVRGFNDPQKDEYFRKRISDEDLASRIISHIETSRSLHIMCHIPVFCWISATVLERLLVEAENREIPKNLTQMYAHLMIFQSKLRSQKYPVEHANNSHWDKEMTLALGKLAFQQLEKGHLIFYEEDLSECGIDVKDASVYSGVCTQIFREESGLNQIKVYCFVHLSIQEFLAALYVFLMFTNDNNNLMAKEKSLRNKSSLYEDAVDHALQFENGHLDLFLRFLLGLSLQSNQHLLQGLLSPTGSGSQSNKETVRYIKEKIRKKLPLQRCINLFHCLNELNDHSLVEEIQSFLRSGSISEVKLSPAQWSALIFVLLTSEKELDVFDLKKHIRSDAALLKLLPVVKSSRTALLNECKLTKKSCEAIASVLKSNSCCLRVLDMSGNKLQDSGVKLLSAGLEDSHCKLETLKLAGCSITEEGCTYLASALRSNPSHLKELDLSGNTPGDSGVKLLSSVQEDPLYKLETLRLND</sequence>
<proteinExistence type="predicted"/>
<dbReference type="PANTHER" id="PTHR24106">
    <property type="entry name" value="NACHT, LRR AND CARD DOMAINS-CONTAINING"/>
    <property type="match status" value="1"/>
</dbReference>
<protein>
    <submittedName>
        <fullName evidence="10">NLR family CARD domain-containing protein 3 isoform X2</fullName>
    </submittedName>
</protein>
<dbReference type="Pfam" id="PF17779">
    <property type="entry name" value="WHD_NOD2"/>
    <property type="match status" value="1"/>
</dbReference>
<dbReference type="InterPro" id="IPR001611">
    <property type="entry name" value="Leu-rich_rpt"/>
</dbReference>
<keyword evidence="9" id="KW-1185">Reference proteome</keyword>